<evidence type="ECO:0000313" key="2">
    <source>
        <dbReference type="Proteomes" id="UP000307602"/>
    </source>
</evidence>
<protein>
    <submittedName>
        <fullName evidence="1">Uncharacterized protein</fullName>
    </submittedName>
</protein>
<evidence type="ECO:0000313" key="1">
    <source>
        <dbReference type="EMBL" id="TGV02577.1"/>
    </source>
</evidence>
<comment type="caution">
    <text evidence="1">The sequence shown here is derived from an EMBL/GenBank/DDBJ whole genome shotgun (WGS) entry which is preliminary data.</text>
</comment>
<organism evidence="1 2">
    <name type="scientific">Flavivirga rizhaonensis</name>
    <dbReference type="NCBI Taxonomy" id="2559571"/>
    <lineage>
        <taxon>Bacteria</taxon>
        <taxon>Pseudomonadati</taxon>
        <taxon>Bacteroidota</taxon>
        <taxon>Flavobacteriia</taxon>
        <taxon>Flavobacteriales</taxon>
        <taxon>Flavobacteriaceae</taxon>
        <taxon>Flavivirga</taxon>
    </lineage>
</organism>
<sequence length="126" mass="14364">MIANETYFSNSIAFLLLYSCCTDNGKFLIKNNSDFDIESLSIIPDSKTQYFKIKKGDHIYINTCMNEVKSDGGYSITYKNISSGKTISNSFGYYTNGSQIEKRILILISNDGISYDSKFYLDYKNQ</sequence>
<proteinExistence type="predicted"/>
<dbReference type="AlphaFoldDB" id="A0A4S1DWS5"/>
<accession>A0A4S1DWS5</accession>
<keyword evidence="2" id="KW-1185">Reference proteome</keyword>
<gene>
    <name evidence="1" type="ORF">EM932_10395</name>
</gene>
<dbReference type="Proteomes" id="UP000307602">
    <property type="component" value="Unassembled WGS sequence"/>
</dbReference>
<dbReference type="EMBL" id="SRSO01000012">
    <property type="protein sequence ID" value="TGV02577.1"/>
    <property type="molecule type" value="Genomic_DNA"/>
</dbReference>
<dbReference type="RefSeq" id="WP_135877124.1">
    <property type="nucleotide sequence ID" value="NZ_SRSO01000012.1"/>
</dbReference>
<reference evidence="1 2" key="1">
    <citation type="submission" date="2019-04" db="EMBL/GenBank/DDBJ databases">
        <authorList>
            <person name="Liu A."/>
        </authorList>
    </citation>
    <scope>NUCLEOTIDE SEQUENCE [LARGE SCALE GENOMIC DNA]</scope>
    <source>
        <strain evidence="1 2">RZ03</strain>
    </source>
</reference>
<name>A0A4S1DWS5_9FLAO</name>
<dbReference type="OrthoDB" id="1179573at2"/>